<sequence length="186" mass="19539">MSSSKHEATGTTLPGDQHHEAATTAATATNKATAIAVHTQAIPGNHAQALAALVAADFHNHDPAPGSSGGLEGLVATMHWFSDAFSDQHVEVLHAVAEGDLVALHVAFSARHTGYFRGLAPTGRHFTVREMHMLRFTDGREAEHWAVRDDAWLVRELSEHAVVPTSAVLAATVPGAAVGSNVPVVV</sequence>
<dbReference type="PANTHER" id="PTHR38436:SF1">
    <property type="entry name" value="ESTER CYCLASE"/>
    <property type="match status" value="1"/>
</dbReference>
<keyword evidence="2" id="KW-1185">Reference proteome</keyword>
<comment type="caution">
    <text evidence="1">The sequence shown here is derived from an EMBL/GenBank/DDBJ whole genome shotgun (WGS) entry which is preliminary data.</text>
</comment>
<dbReference type="InterPro" id="IPR009959">
    <property type="entry name" value="Cyclase_SnoaL-like"/>
</dbReference>
<organism evidence="1 2">
    <name type="scientific">Oerskovia jenensis</name>
    <dbReference type="NCBI Taxonomy" id="162169"/>
    <lineage>
        <taxon>Bacteria</taxon>
        <taxon>Bacillati</taxon>
        <taxon>Actinomycetota</taxon>
        <taxon>Actinomycetes</taxon>
        <taxon>Micrococcales</taxon>
        <taxon>Cellulomonadaceae</taxon>
        <taxon>Oerskovia</taxon>
    </lineage>
</organism>
<evidence type="ECO:0000313" key="1">
    <source>
        <dbReference type="EMBL" id="MBM7480512.1"/>
    </source>
</evidence>
<name>A0ABS2LJU9_9CELL</name>
<dbReference type="InterPro" id="IPR032710">
    <property type="entry name" value="NTF2-like_dom_sf"/>
</dbReference>
<dbReference type="RefSeq" id="WP_205308275.1">
    <property type="nucleotide sequence ID" value="NZ_BAAAVF010000003.1"/>
</dbReference>
<dbReference type="Proteomes" id="UP000698059">
    <property type="component" value="Unassembled WGS sequence"/>
</dbReference>
<dbReference type="Pfam" id="PF07366">
    <property type="entry name" value="SnoaL"/>
    <property type="match status" value="1"/>
</dbReference>
<dbReference type="SUPFAM" id="SSF54427">
    <property type="entry name" value="NTF2-like"/>
    <property type="match status" value="1"/>
</dbReference>
<reference evidence="1 2" key="1">
    <citation type="submission" date="2021-01" db="EMBL/GenBank/DDBJ databases">
        <title>Sequencing the genomes of 1000 actinobacteria strains.</title>
        <authorList>
            <person name="Klenk H.-P."/>
        </authorList>
    </citation>
    <scope>NUCLEOTIDE SEQUENCE [LARGE SCALE GENOMIC DNA]</scope>
    <source>
        <strain evidence="1 2">DSM 46000</strain>
    </source>
</reference>
<gene>
    <name evidence="1" type="ORF">JOD49_003432</name>
</gene>
<dbReference type="PANTHER" id="PTHR38436">
    <property type="entry name" value="POLYKETIDE CYCLASE SNOAL-LIKE DOMAIN"/>
    <property type="match status" value="1"/>
</dbReference>
<evidence type="ECO:0000313" key="2">
    <source>
        <dbReference type="Proteomes" id="UP000698059"/>
    </source>
</evidence>
<dbReference type="EMBL" id="JAFBBO010000001">
    <property type="protein sequence ID" value="MBM7480512.1"/>
    <property type="molecule type" value="Genomic_DNA"/>
</dbReference>
<dbReference type="Gene3D" id="3.10.450.50">
    <property type="match status" value="1"/>
</dbReference>
<proteinExistence type="predicted"/>
<accession>A0ABS2LJU9</accession>
<protein>
    <submittedName>
        <fullName evidence="1">Ester cyclase</fullName>
    </submittedName>
</protein>